<proteinExistence type="predicted"/>
<dbReference type="AlphaFoldDB" id="A0AAD3XVG6"/>
<comment type="caution">
    <text evidence="1">The sequence shown here is derived from an EMBL/GenBank/DDBJ whole genome shotgun (WGS) entry which is preliminary data.</text>
</comment>
<evidence type="ECO:0000313" key="1">
    <source>
        <dbReference type="EMBL" id="GMH18868.1"/>
    </source>
</evidence>
<protein>
    <submittedName>
        <fullName evidence="1">Uncharacterized protein</fullName>
    </submittedName>
</protein>
<name>A0AAD3XVG6_NEPGR</name>
<evidence type="ECO:0000313" key="2">
    <source>
        <dbReference type="Proteomes" id="UP001279734"/>
    </source>
</evidence>
<gene>
    <name evidence="1" type="ORF">Nepgr_020709</name>
</gene>
<organism evidence="1 2">
    <name type="scientific">Nepenthes gracilis</name>
    <name type="common">Slender pitcher plant</name>
    <dbReference type="NCBI Taxonomy" id="150966"/>
    <lineage>
        <taxon>Eukaryota</taxon>
        <taxon>Viridiplantae</taxon>
        <taxon>Streptophyta</taxon>
        <taxon>Embryophyta</taxon>
        <taxon>Tracheophyta</taxon>
        <taxon>Spermatophyta</taxon>
        <taxon>Magnoliopsida</taxon>
        <taxon>eudicotyledons</taxon>
        <taxon>Gunneridae</taxon>
        <taxon>Pentapetalae</taxon>
        <taxon>Caryophyllales</taxon>
        <taxon>Nepenthaceae</taxon>
        <taxon>Nepenthes</taxon>
    </lineage>
</organism>
<dbReference type="EMBL" id="BSYO01000019">
    <property type="protein sequence ID" value="GMH18868.1"/>
    <property type="molecule type" value="Genomic_DNA"/>
</dbReference>
<sequence length="62" mass="7116">MVKGFQPDTLEQCRAINRPDSNSDLRLRWDSGRDKSKSLFKTKCCSMGCNWIPFSSSLVMRS</sequence>
<keyword evidence="2" id="KW-1185">Reference proteome</keyword>
<reference evidence="1" key="1">
    <citation type="submission" date="2023-05" db="EMBL/GenBank/DDBJ databases">
        <title>Nepenthes gracilis genome sequencing.</title>
        <authorList>
            <person name="Fukushima K."/>
        </authorList>
    </citation>
    <scope>NUCLEOTIDE SEQUENCE</scope>
    <source>
        <strain evidence="1">SING2019-196</strain>
    </source>
</reference>
<dbReference type="Proteomes" id="UP001279734">
    <property type="component" value="Unassembled WGS sequence"/>
</dbReference>
<accession>A0AAD3XVG6</accession>